<evidence type="ECO:0000259" key="4">
    <source>
        <dbReference type="Pfam" id="PF23229"/>
    </source>
</evidence>
<dbReference type="OrthoDB" id="1405726at2759"/>
<keyword evidence="5" id="KW-0418">Kinase</keyword>
<reference evidence="5 6" key="1">
    <citation type="journal article" date="2019" name="Plant Biotechnol. J.">
        <title>The red bayberry genome and genetic basis of sex determination.</title>
        <authorList>
            <person name="Jia H.M."/>
            <person name="Jia H.J."/>
            <person name="Cai Q.L."/>
            <person name="Wang Y."/>
            <person name="Zhao H.B."/>
            <person name="Yang W.F."/>
            <person name="Wang G.Y."/>
            <person name="Li Y.H."/>
            <person name="Zhan D.L."/>
            <person name="Shen Y.T."/>
            <person name="Niu Q.F."/>
            <person name="Chang L."/>
            <person name="Qiu J."/>
            <person name="Zhao L."/>
            <person name="Xie H.B."/>
            <person name="Fu W.Y."/>
            <person name="Jin J."/>
            <person name="Li X.W."/>
            <person name="Jiao Y."/>
            <person name="Zhou C.C."/>
            <person name="Tu T."/>
            <person name="Chai C.Y."/>
            <person name="Gao J.L."/>
            <person name="Fan L.J."/>
            <person name="van de Weg E."/>
            <person name="Wang J.Y."/>
            <person name="Gao Z.S."/>
        </authorList>
    </citation>
    <scope>NUCLEOTIDE SEQUENCE [LARGE SCALE GENOMIC DNA]</scope>
    <source>
        <tissue evidence="5">Leaves</tissue>
    </source>
</reference>
<dbReference type="GO" id="GO:0046872">
    <property type="term" value="F:metal ion binding"/>
    <property type="evidence" value="ECO:0007669"/>
    <property type="project" value="UniProtKB-KW"/>
</dbReference>
<dbReference type="PANTHER" id="PTHR46999:SF4">
    <property type="entry name" value="ALPHA-GLUCAN WATER DIKINASE 2"/>
    <property type="match status" value="1"/>
</dbReference>
<dbReference type="Proteomes" id="UP000516437">
    <property type="component" value="Unassembled WGS sequence"/>
</dbReference>
<dbReference type="Pfam" id="PF23166">
    <property type="entry name" value="Ig_N_CWD1"/>
    <property type="match status" value="2"/>
</dbReference>
<dbReference type="GO" id="GO:0016301">
    <property type="term" value="F:kinase activity"/>
    <property type="evidence" value="ECO:0007669"/>
    <property type="project" value="UniProtKB-KW"/>
</dbReference>
<comment type="caution">
    <text evidence="5">The sequence shown here is derived from an EMBL/GenBank/DDBJ whole genome shotgun (WGS) entry which is preliminary data.</text>
</comment>
<evidence type="ECO:0000313" key="5">
    <source>
        <dbReference type="EMBL" id="KAB1200280.1"/>
    </source>
</evidence>
<dbReference type="Pfam" id="PF23229">
    <property type="entry name" value="DUF7067"/>
    <property type="match status" value="1"/>
</dbReference>
<evidence type="ECO:0000313" key="6">
    <source>
        <dbReference type="Proteomes" id="UP000516437"/>
    </source>
</evidence>
<evidence type="ECO:0000259" key="3">
    <source>
        <dbReference type="Pfam" id="PF23166"/>
    </source>
</evidence>
<feature type="domain" description="Alpha-glucan water dikinase-like N-terminal Ig-like" evidence="3">
    <location>
        <begin position="71"/>
        <end position="189"/>
    </location>
</feature>
<sequence>MERNVEGHELSDSTFKESTKAQRHNFDWTLDAYKQKALIYSVLSLELGSLYHMKAAMASSKPTSSTQVPQAHNFELIEGMQLQINVTGSSSGRNVRIELQLRNCSTTWILHWGYLYHGNKSWFIPVDHPSGQKTCKQGALQTPFLKRGEIYLLVIELRDPNIHAIEFVLKDGSRDRWLKLDRGNFRIEIPKSDATTSHPSIPKDLIERKAYLLWESKGRPISSAQQQKQDYDEALRELQIQLLKGVSLNELQKIYLTASTRSMPNDREEVMSHLPHSNQRRLNVEHWLQKHSEGHAKSTRVLSSALLDLVERSMGGDNVVSCQSYHIGNDEIVVLLKVVGGDSHILVATSMKGSVVLHWGISKSSPEEWLAPPPEMLPQKSKLVSGACQTYFTEISTEKAFFQVDGAGAEGIVKWLLDEISRREKDAERSLMHRFNIATELMERCKNEGELGLIGILVWFRFMACRHLTWNKNYNVKPR</sequence>
<keyword evidence="1" id="KW-0479">Metal-binding</keyword>
<evidence type="ECO:0000256" key="1">
    <source>
        <dbReference type="ARBA" id="ARBA00022723"/>
    </source>
</evidence>
<evidence type="ECO:0000256" key="2">
    <source>
        <dbReference type="ARBA" id="ARBA00023277"/>
    </source>
</evidence>
<dbReference type="PANTHER" id="PTHR46999">
    <property type="entry name" value="ALPHA-GLUCAN WATER DIKINASE 1, CHLOROPLASTIC-RELATED"/>
    <property type="match status" value="1"/>
</dbReference>
<dbReference type="InterPro" id="IPR056301">
    <property type="entry name" value="GWD-like_N_Ig"/>
</dbReference>
<keyword evidence="2" id="KW-0119">Carbohydrate metabolism</keyword>
<feature type="domain" description="DUF7067" evidence="4">
    <location>
        <begin position="203"/>
        <end position="255"/>
    </location>
</feature>
<gene>
    <name evidence="5" type="ORF">CJ030_MR0G007691</name>
</gene>
<accession>A0A6A1UM97</accession>
<protein>
    <submittedName>
        <fullName evidence="5">Alpha-glucan water dikinase 2</fullName>
    </submittedName>
</protein>
<name>A0A6A1UM97_9ROSI</name>
<proteinExistence type="predicted"/>
<feature type="domain" description="Alpha-glucan water dikinase-like N-terminal Ig-like" evidence="3">
    <location>
        <begin position="328"/>
        <end position="403"/>
    </location>
</feature>
<dbReference type="InterPro" id="IPR055495">
    <property type="entry name" value="CWD_DUF7067"/>
</dbReference>
<organism evidence="5 6">
    <name type="scientific">Morella rubra</name>
    <name type="common">Chinese bayberry</name>
    <dbReference type="NCBI Taxonomy" id="262757"/>
    <lineage>
        <taxon>Eukaryota</taxon>
        <taxon>Viridiplantae</taxon>
        <taxon>Streptophyta</taxon>
        <taxon>Embryophyta</taxon>
        <taxon>Tracheophyta</taxon>
        <taxon>Spermatophyta</taxon>
        <taxon>Magnoliopsida</taxon>
        <taxon>eudicotyledons</taxon>
        <taxon>Gunneridae</taxon>
        <taxon>Pentapetalae</taxon>
        <taxon>rosids</taxon>
        <taxon>fabids</taxon>
        <taxon>Fagales</taxon>
        <taxon>Myricaceae</taxon>
        <taxon>Morella</taxon>
    </lineage>
</organism>
<keyword evidence="6" id="KW-1185">Reference proteome</keyword>
<dbReference type="AlphaFoldDB" id="A0A6A1UM97"/>
<keyword evidence="5" id="KW-0808">Transferase</keyword>
<dbReference type="EMBL" id="RXIC02000186">
    <property type="protein sequence ID" value="KAB1200280.1"/>
    <property type="molecule type" value="Genomic_DNA"/>
</dbReference>